<comment type="caution">
    <text evidence="1">The sequence shown here is derived from an EMBL/GenBank/DDBJ whole genome shotgun (WGS) entry which is preliminary data.</text>
</comment>
<reference evidence="1" key="1">
    <citation type="submission" date="2018-07" db="EMBL/GenBank/DDBJ databases">
        <authorList>
            <person name="Ashton P.M."/>
            <person name="Dallman T."/>
            <person name="Nair S."/>
            <person name="De Pinna E."/>
            <person name="Peters T."/>
            <person name="Grant K."/>
        </authorList>
    </citation>
    <scope>NUCLEOTIDE SEQUENCE</scope>
    <source>
        <strain evidence="1">368335</strain>
    </source>
</reference>
<proteinExistence type="predicted"/>
<dbReference type="EMBL" id="AAMIYH010000015">
    <property type="protein sequence ID" value="EDH8303002.1"/>
    <property type="molecule type" value="Genomic_DNA"/>
</dbReference>
<evidence type="ECO:0000313" key="1">
    <source>
        <dbReference type="EMBL" id="EDH8303002.1"/>
    </source>
</evidence>
<organism evidence="1">
    <name type="scientific">Salmonella enterica subsp. enterica serovar Chester</name>
    <dbReference type="NCBI Taxonomy" id="149386"/>
    <lineage>
        <taxon>Bacteria</taxon>
        <taxon>Pseudomonadati</taxon>
        <taxon>Pseudomonadota</taxon>
        <taxon>Gammaproteobacteria</taxon>
        <taxon>Enterobacterales</taxon>
        <taxon>Enterobacteriaceae</taxon>
        <taxon>Salmonella</taxon>
    </lineage>
</organism>
<dbReference type="AlphaFoldDB" id="A0A635R8C0"/>
<protein>
    <submittedName>
        <fullName evidence="1">Uncharacterized protein</fullName>
    </submittedName>
</protein>
<name>A0A635R8C0_SALET</name>
<accession>A0A635R8C0</accession>
<sequence>MKPRADRIDVIRFEECETEYQVKRIELRLVIPKLNEPEWNGELMVPLAEPIKSGAGEINYLHLEAAGRKVTVWHLADGYKTSQLTRKAFIRKLRKSMGVVK</sequence>
<gene>
    <name evidence="1" type="ORF">CB695_16145</name>
</gene>